<dbReference type="Proteomes" id="UP000434475">
    <property type="component" value="Unassembled WGS sequence"/>
</dbReference>
<reference evidence="1 4" key="1">
    <citation type="submission" date="2015-09" db="EMBL/GenBank/DDBJ databases">
        <authorList>
            <consortium name="Pathogen Informatics"/>
        </authorList>
    </citation>
    <scope>NUCLEOTIDE SEQUENCE [LARGE SCALE GENOMIC DNA]</scope>
    <source>
        <strain evidence="1 4">2789STDY5608854</strain>
    </source>
</reference>
<dbReference type="Proteomes" id="UP000095746">
    <property type="component" value="Unassembled WGS sequence"/>
</dbReference>
<protein>
    <submittedName>
        <fullName evidence="3">TnpV protein</fullName>
    </submittedName>
</protein>
<organism evidence="3 5">
    <name type="scientific">Flavonifractor plautii</name>
    <name type="common">Fusobacterium plautii</name>
    <dbReference type="NCBI Taxonomy" id="292800"/>
    <lineage>
        <taxon>Bacteria</taxon>
        <taxon>Bacillati</taxon>
        <taxon>Bacillota</taxon>
        <taxon>Clostridia</taxon>
        <taxon>Eubacteriales</taxon>
        <taxon>Oscillospiraceae</taxon>
        <taxon>Flavonifractor</taxon>
    </lineage>
</organism>
<evidence type="ECO:0000313" key="4">
    <source>
        <dbReference type="Proteomes" id="UP000095746"/>
    </source>
</evidence>
<gene>
    <name evidence="1" type="ORF">ERS852411_00226</name>
    <name evidence="3" type="ORF">GKE97_23100</name>
    <name evidence="2" type="ORF">PNE06_19065</name>
</gene>
<sequence length="128" mass="15008">MELTYTKCGDYLIPDLALADTKEYHIGRYGRLRRAYLKEHRPILYTDLIVTEKLFPHLEESDTACRERLEIIEKAMMQQEGVTEALKAADQMAWVRSMNSIHNRAEEIVLAELFYCRGRERNDFGSHV</sequence>
<dbReference type="InterPro" id="IPR026989">
    <property type="entry name" value="TnpV"/>
</dbReference>
<dbReference type="EMBL" id="JAQLWV010000038">
    <property type="protein sequence ID" value="MDB7935188.1"/>
    <property type="molecule type" value="Genomic_DNA"/>
</dbReference>
<dbReference type="EMBL" id="WKPR01000038">
    <property type="protein sequence ID" value="MSB22355.1"/>
    <property type="molecule type" value="Genomic_DNA"/>
</dbReference>
<evidence type="ECO:0000313" key="2">
    <source>
        <dbReference type="EMBL" id="MDB7935188.1"/>
    </source>
</evidence>
<reference evidence="3 5" key="2">
    <citation type="journal article" date="2019" name="Nat. Med.">
        <title>A library of human gut bacterial isolates paired with longitudinal multiomics data enables mechanistic microbiome research.</title>
        <authorList>
            <person name="Poyet M."/>
            <person name="Groussin M."/>
            <person name="Gibbons S.M."/>
            <person name="Avila-Pacheco J."/>
            <person name="Jiang X."/>
            <person name="Kearney S.M."/>
            <person name="Perrotta A.R."/>
            <person name="Berdy B."/>
            <person name="Zhao S."/>
            <person name="Lieberman T.D."/>
            <person name="Swanson P.K."/>
            <person name="Smith M."/>
            <person name="Roesemann S."/>
            <person name="Alexander J.E."/>
            <person name="Rich S.A."/>
            <person name="Livny J."/>
            <person name="Vlamakis H."/>
            <person name="Clish C."/>
            <person name="Bullock K."/>
            <person name="Deik A."/>
            <person name="Scott J."/>
            <person name="Pierce K.A."/>
            <person name="Xavier R.J."/>
            <person name="Alm E.J."/>
        </authorList>
    </citation>
    <scope>NUCLEOTIDE SEQUENCE [LARGE SCALE GENOMIC DNA]</scope>
    <source>
        <strain evidence="3 5">BIOML-A2</strain>
    </source>
</reference>
<proteinExistence type="predicted"/>
<dbReference type="RefSeq" id="WP_009259842.1">
    <property type="nucleotide sequence ID" value="NZ_JADMVA010000047.1"/>
</dbReference>
<reference evidence="2" key="3">
    <citation type="submission" date="2023-01" db="EMBL/GenBank/DDBJ databases">
        <title>Human gut microbiome strain richness.</title>
        <authorList>
            <person name="Chen-Liaw A."/>
        </authorList>
    </citation>
    <scope>NUCLEOTIDE SEQUENCE</scope>
    <source>
        <strain evidence="2">1001287st1_F4_1001285I_161205</strain>
    </source>
</reference>
<name>A0A174W0T5_FLAPL</name>
<accession>A0A174W0T5</accession>
<evidence type="ECO:0000313" key="5">
    <source>
        <dbReference type="Proteomes" id="UP000434475"/>
    </source>
</evidence>
<dbReference type="AlphaFoldDB" id="A0A174W0T5"/>
<evidence type="ECO:0000313" key="1">
    <source>
        <dbReference type="EMBL" id="CUN63306.1"/>
    </source>
</evidence>
<evidence type="ECO:0000313" key="3">
    <source>
        <dbReference type="EMBL" id="MSB22355.1"/>
    </source>
</evidence>
<dbReference type="Pfam" id="PF14198">
    <property type="entry name" value="TnpV"/>
    <property type="match status" value="1"/>
</dbReference>
<dbReference type="EMBL" id="CYZT01000006">
    <property type="protein sequence ID" value="CUN63306.1"/>
    <property type="molecule type" value="Genomic_DNA"/>
</dbReference>
<dbReference type="Proteomes" id="UP001211173">
    <property type="component" value="Unassembled WGS sequence"/>
</dbReference>